<keyword evidence="3" id="KW-1185">Reference proteome</keyword>
<name>A0ABU0GB85_9HYPH</name>
<gene>
    <name evidence="2" type="ORF">J2045_003657</name>
</gene>
<evidence type="ECO:0000313" key="3">
    <source>
        <dbReference type="Proteomes" id="UP001238496"/>
    </source>
</evidence>
<organism evidence="2 3">
    <name type="scientific">Peteryoungia aggregata LMG 23059</name>
    <dbReference type="NCBI Taxonomy" id="1368425"/>
    <lineage>
        <taxon>Bacteria</taxon>
        <taxon>Pseudomonadati</taxon>
        <taxon>Pseudomonadota</taxon>
        <taxon>Alphaproteobacteria</taxon>
        <taxon>Hyphomicrobiales</taxon>
        <taxon>Rhizobiaceae</taxon>
        <taxon>Peteryoungia</taxon>
    </lineage>
</organism>
<protein>
    <submittedName>
        <fullName evidence="2">Uncharacterized protein</fullName>
    </submittedName>
</protein>
<evidence type="ECO:0000313" key="2">
    <source>
        <dbReference type="EMBL" id="MDQ0422609.1"/>
    </source>
</evidence>
<dbReference type="RefSeq" id="WP_307375335.1">
    <property type="nucleotide sequence ID" value="NZ_JAUSUW010000011.1"/>
</dbReference>
<evidence type="ECO:0000256" key="1">
    <source>
        <dbReference type="SAM" id="MobiDB-lite"/>
    </source>
</evidence>
<dbReference type="Proteomes" id="UP001238496">
    <property type="component" value="Unassembled WGS sequence"/>
</dbReference>
<accession>A0ABU0GB85</accession>
<proteinExistence type="predicted"/>
<feature type="region of interest" description="Disordered" evidence="1">
    <location>
        <begin position="127"/>
        <end position="147"/>
    </location>
</feature>
<reference evidence="2 3" key="1">
    <citation type="submission" date="2023-07" db="EMBL/GenBank/DDBJ databases">
        <title>Genomic Encyclopedia of Type Strains, Phase IV (KMG-IV): sequencing the most valuable type-strain genomes for metagenomic binning, comparative biology and taxonomic classification.</title>
        <authorList>
            <person name="Goeker M."/>
        </authorList>
    </citation>
    <scope>NUCLEOTIDE SEQUENCE [LARGE SCALE GENOMIC DNA]</scope>
    <source>
        <strain evidence="2 3">DSM 1111</strain>
    </source>
</reference>
<dbReference type="EMBL" id="JAUSUW010000011">
    <property type="protein sequence ID" value="MDQ0422609.1"/>
    <property type="molecule type" value="Genomic_DNA"/>
</dbReference>
<sequence length="147" mass="16562">MPRRKQFNGICSDTLASFVSRYNDLDGYWALGQYATFLMQAGEQHLQIQLQENSRLPARSRFSASATYYRGAVMRLMAANEMPPNWLADACIIFSLTGPTNAFCEIAITSDLGKVYRANRTVEVKPHNPLLEHRRSGNFGPSNQRGE</sequence>
<comment type="caution">
    <text evidence="2">The sequence shown here is derived from an EMBL/GenBank/DDBJ whole genome shotgun (WGS) entry which is preliminary data.</text>
</comment>